<dbReference type="AlphaFoldDB" id="A0A0H2S607"/>
<evidence type="ECO:0000313" key="3">
    <source>
        <dbReference type="Proteomes" id="UP000053477"/>
    </source>
</evidence>
<dbReference type="OrthoDB" id="3255261at2759"/>
<name>A0A0H2S607_9AGAM</name>
<sequence>MGRPNKTTATRQGGRFGGGGGGGGVSWKLQAVNDFVKLINGASGQWVNRTPTEDIEVGSFGEIDKETGRFQRRGNIYQDFKDPEGLPIYTEKLEDSTVFREHTVVTPRAHGSEVYTDIVGSKKQWQFGSTKEALLMMWNYRTISLPPSVLDAIQKNEHSELRELSLVTRVYTGRAQAFIYYLSNERSESFQVDMVPIIHAPTITSPRVTVGIEMNVEGSNMNDLLEKGFSENMRFDFTPLFECVFQEGDDES</sequence>
<reference evidence="2 3" key="1">
    <citation type="submission" date="2015-04" db="EMBL/GenBank/DDBJ databases">
        <title>Complete genome sequence of Schizopora paradoxa KUC8140, a cosmopolitan wood degrader in East Asia.</title>
        <authorList>
            <consortium name="DOE Joint Genome Institute"/>
            <person name="Min B."/>
            <person name="Park H."/>
            <person name="Jang Y."/>
            <person name="Kim J.-J."/>
            <person name="Kim K.H."/>
            <person name="Pangilinan J."/>
            <person name="Lipzen A."/>
            <person name="Riley R."/>
            <person name="Grigoriev I.V."/>
            <person name="Spatafora J.W."/>
            <person name="Choi I.-G."/>
        </authorList>
    </citation>
    <scope>NUCLEOTIDE SEQUENCE [LARGE SCALE GENOMIC DNA]</scope>
    <source>
        <strain evidence="2 3">KUC8140</strain>
    </source>
</reference>
<feature type="compositionally biased region" description="Polar residues" evidence="1">
    <location>
        <begin position="1"/>
        <end position="11"/>
    </location>
</feature>
<accession>A0A0H2S607</accession>
<organism evidence="2 3">
    <name type="scientific">Schizopora paradoxa</name>
    <dbReference type="NCBI Taxonomy" id="27342"/>
    <lineage>
        <taxon>Eukaryota</taxon>
        <taxon>Fungi</taxon>
        <taxon>Dikarya</taxon>
        <taxon>Basidiomycota</taxon>
        <taxon>Agaricomycotina</taxon>
        <taxon>Agaricomycetes</taxon>
        <taxon>Hymenochaetales</taxon>
        <taxon>Schizoporaceae</taxon>
        <taxon>Schizopora</taxon>
    </lineage>
</organism>
<feature type="region of interest" description="Disordered" evidence="1">
    <location>
        <begin position="1"/>
        <end position="23"/>
    </location>
</feature>
<keyword evidence="3" id="KW-1185">Reference proteome</keyword>
<gene>
    <name evidence="2" type="ORF">SCHPADRAFT_898652</name>
</gene>
<feature type="compositionally biased region" description="Gly residues" evidence="1">
    <location>
        <begin position="14"/>
        <end position="23"/>
    </location>
</feature>
<evidence type="ECO:0000256" key="1">
    <source>
        <dbReference type="SAM" id="MobiDB-lite"/>
    </source>
</evidence>
<dbReference type="STRING" id="27342.A0A0H2S607"/>
<protein>
    <submittedName>
        <fullName evidence="2">Uncharacterized protein</fullName>
    </submittedName>
</protein>
<evidence type="ECO:0000313" key="2">
    <source>
        <dbReference type="EMBL" id="KLO19715.1"/>
    </source>
</evidence>
<dbReference type="Proteomes" id="UP000053477">
    <property type="component" value="Unassembled WGS sequence"/>
</dbReference>
<dbReference type="EMBL" id="KQ085885">
    <property type="protein sequence ID" value="KLO19715.1"/>
    <property type="molecule type" value="Genomic_DNA"/>
</dbReference>
<proteinExistence type="predicted"/>
<dbReference type="InParanoid" id="A0A0H2S607"/>